<dbReference type="Pfam" id="PF00571">
    <property type="entry name" value="CBS"/>
    <property type="match status" value="1"/>
</dbReference>
<keyword evidence="5 7" id="KW-0129">CBS domain</keyword>
<dbReference type="SUPFAM" id="SSF54631">
    <property type="entry name" value="CBS-domain pair"/>
    <property type="match status" value="1"/>
</dbReference>
<reference evidence="12" key="1">
    <citation type="submission" date="2015-11" db="EMBL/GenBank/DDBJ databases">
        <authorList>
            <person name="Zhang Y."/>
            <person name="Guo Z."/>
        </authorList>
    </citation>
    <scope>NUCLEOTIDE SEQUENCE</scope>
    <source>
        <strain evidence="12">BN30871</strain>
    </source>
</reference>
<dbReference type="InterPro" id="IPR000644">
    <property type="entry name" value="CBS_dom"/>
</dbReference>
<evidence type="ECO:0000313" key="12">
    <source>
        <dbReference type="EMBL" id="CUV65605.1"/>
    </source>
</evidence>
<dbReference type="PANTHER" id="PTHR22777">
    <property type="entry name" value="HEMOLYSIN-RELATED"/>
    <property type="match status" value="1"/>
</dbReference>
<evidence type="ECO:0000256" key="7">
    <source>
        <dbReference type="PROSITE-ProRule" id="PRU00703"/>
    </source>
</evidence>
<evidence type="ECO:0000256" key="5">
    <source>
        <dbReference type="ARBA" id="ARBA00023122"/>
    </source>
</evidence>
<evidence type="ECO:0000256" key="9">
    <source>
        <dbReference type="SAM" id="Phobius"/>
    </source>
</evidence>
<evidence type="ECO:0000256" key="1">
    <source>
        <dbReference type="ARBA" id="ARBA00004141"/>
    </source>
</evidence>
<keyword evidence="6 8" id="KW-0472">Membrane</keyword>
<evidence type="ECO:0000256" key="6">
    <source>
        <dbReference type="ARBA" id="ARBA00023136"/>
    </source>
</evidence>
<feature type="transmembrane region" description="Helical" evidence="9">
    <location>
        <begin position="120"/>
        <end position="145"/>
    </location>
</feature>
<comment type="subcellular location">
    <subcellularLocation>
        <location evidence="1">Membrane</location>
        <topology evidence="1">Multi-pass membrane protein</topology>
    </subcellularLocation>
</comment>
<keyword evidence="2 8" id="KW-0812">Transmembrane</keyword>
<sequence length="357" mass="40274">MTLLLTYLSLALLVSFMCSILEAVLLSSTNSYIETLSKEEHGDAIDILKHLKANIDKPISSILTFNTFAHTMGAAGVGAEAQKIFGSDMQAVIAFVLTLLILYVSEIVPKTIGAIYWKRLLIPSAFLIEFLIKITFPFVWVSMLITNFISKGKKHTSDFSRDEIMAVVAMGEREGTIQQKESHLIENLLKLKNIKARDIMTPRSVVVAFPADMIVEEAIEDDRMYIHSRIPIYSDSIDNIIGVVLNQAILEESIEERDDTKLKDIIMEAHSVSENVPVSLLIDMFIKRKTHLFIVHDNYGQTEGVVTLEDVLEVMLGVEIVDEMDEVEDMQLLAKNKSKMQRDKLLLEQKRRAKSSK</sequence>
<dbReference type="InterPro" id="IPR046342">
    <property type="entry name" value="CBS_dom_sf"/>
</dbReference>
<evidence type="ECO:0008006" key="13">
    <source>
        <dbReference type="Google" id="ProtNLM"/>
    </source>
</evidence>
<dbReference type="Pfam" id="PF01595">
    <property type="entry name" value="CNNM"/>
    <property type="match status" value="1"/>
</dbReference>
<feature type="domain" description="CBS" evidence="10">
    <location>
        <begin position="265"/>
        <end position="323"/>
    </location>
</feature>
<dbReference type="InterPro" id="IPR044751">
    <property type="entry name" value="Ion_transp-like_CBS"/>
</dbReference>
<keyword evidence="4 8" id="KW-1133">Transmembrane helix</keyword>
<evidence type="ECO:0000256" key="4">
    <source>
        <dbReference type="ARBA" id="ARBA00022989"/>
    </source>
</evidence>
<dbReference type="CDD" id="cd04590">
    <property type="entry name" value="CBS_pair_CorC_HlyC_assoc"/>
    <property type="match status" value="1"/>
</dbReference>
<evidence type="ECO:0000256" key="2">
    <source>
        <dbReference type="ARBA" id="ARBA00022692"/>
    </source>
</evidence>
<evidence type="ECO:0000259" key="10">
    <source>
        <dbReference type="PROSITE" id="PS51371"/>
    </source>
</evidence>
<protein>
    <recommendedName>
        <fullName evidence="13">Transporter</fullName>
    </recommendedName>
</protein>
<keyword evidence="3" id="KW-0677">Repeat</keyword>
<gene>
    <name evidence="12" type="ORF">BN3087_390056</name>
</gene>
<accession>A0A0S4XNT0</accession>
<organism evidence="12">
    <name type="scientific">Sulfurovum sp. enrichment culture clone C5</name>
    <dbReference type="NCBI Taxonomy" id="497650"/>
    <lineage>
        <taxon>Bacteria</taxon>
        <taxon>Pseudomonadati</taxon>
        <taxon>Campylobacterota</taxon>
        <taxon>Epsilonproteobacteria</taxon>
        <taxon>Campylobacterales</taxon>
        <taxon>Sulfurovaceae</taxon>
        <taxon>Sulfurovum</taxon>
        <taxon>environmental samples</taxon>
    </lineage>
</organism>
<dbReference type="GO" id="GO:0005886">
    <property type="term" value="C:plasma membrane"/>
    <property type="evidence" value="ECO:0007669"/>
    <property type="project" value="TreeGrafter"/>
</dbReference>
<dbReference type="PROSITE" id="PS51846">
    <property type="entry name" value="CNNM"/>
    <property type="match status" value="1"/>
</dbReference>
<dbReference type="PROSITE" id="PS51371">
    <property type="entry name" value="CBS"/>
    <property type="match status" value="1"/>
</dbReference>
<dbReference type="EMBL" id="FAXN01000039">
    <property type="protein sequence ID" value="CUV65605.1"/>
    <property type="molecule type" value="Genomic_DNA"/>
</dbReference>
<proteinExistence type="predicted"/>
<evidence type="ECO:0000256" key="3">
    <source>
        <dbReference type="ARBA" id="ARBA00022737"/>
    </source>
</evidence>
<dbReference type="Gene3D" id="3.10.580.10">
    <property type="entry name" value="CBS-domain"/>
    <property type="match status" value="1"/>
</dbReference>
<evidence type="ECO:0000259" key="11">
    <source>
        <dbReference type="PROSITE" id="PS51846"/>
    </source>
</evidence>
<dbReference type="AlphaFoldDB" id="A0A0S4XNT0"/>
<feature type="domain" description="CNNM transmembrane" evidence="11">
    <location>
        <begin position="1"/>
        <end position="181"/>
    </location>
</feature>
<evidence type="ECO:0000256" key="8">
    <source>
        <dbReference type="PROSITE-ProRule" id="PRU01193"/>
    </source>
</evidence>
<dbReference type="InterPro" id="IPR002550">
    <property type="entry name" value="CNNM"/>
</dbReference>
<dbReference type="PANTHER" id="PTHR22777:SF4">
    <property type="entry name" value="UPF0053 PROTEIN SLL1254"/>
    <property type="match status" value="1"/>
</dbReference>
<feature type="transmembrane region" description="Helical" evidence="9">
    <location>
        <begin position="89"/>
        <end position="108"/>
    </location>
</feature>
<name>A0A0S4XNT0_9BACT</name>